<evidence type="ECO:0000256" key="3">
    <source>
        <dbReference type="SAM" id="Phobius"/>
    </source>
</evidence>
<comment type="similarity">
    <text evidence="1">Belongs to the LytR/CpsA/Psr (LCP) family.</text>
</comment>
<proteinExistence type="inferred from homology"/>
<dbReference type="Pfam" id="PF13399">
    <property type="entry name" value="LytR_C"/>
    <property type="match status" value="1"/>
</dbReference>
<feature type="domain" description="Cell envelope-related transcriptional attenuator" evidence="4">
    <location>
        <begin position="108"/>
        <end position="268"/>
    </location>
</feature>
<protein>
    <submittedName>
        <fullName evidence="6">LCP family protein</fullName>
    </submittedName>
</protein>
<evidence type="ECO:0000313" key="6">
    <source>
        <dbReference type="EMBL" id="MDT0419338.1"/>
    </source>
</evidence>
<evidence type="ECO:0000256" key="1">
    <source>
        <dbReference type="ARBA" id="ARBA00006068"/>
    </source>
</evidence>
<keyword evidence="3" id="KW-0472">Membrane</keyword>
<evidence type="ECO:0000259" key="5">
    <source>
        <dbReference type="Pfam" id="PF13399"/>
    </source>
</evidence>
<comment type="caution">
    <text evidence="6">The sequence shown here is derived from an EMBL/GenBank/DDBJ whole genome shotgun (WGS) entry which is preliminary data.</text>
</comment>
<gene>
    <name evidence="6" type="ORF">RM574_28050</name>
</gene>
<dbReference type="Proteomes" id="UP001183607">
    <property type="component" value="Unassembled WGS sequence"/>
</dbReference>
<feature type="domain" description="LytR/CpsA/Psr regulator C-terminal" evidence="5">
    <location>
        <begin position="377"/>
        <end position="468"/>
    </location>
</feature>
<evidence type="ECO:0000313" key="7">
    <source>
        <dbReference type="Proteomes" id="UP001183607"/>
    </source>
</evidence>
<evidence type="ECO:0000256" key="2">
    <source>
        <dbReference type="SAM" id="MobiDB-lite"/>
    </source>
</evidence>
<keyword evidence="3" id="KW-0812">Transmembrane</keyword>
<dbReference type="Gene3D" id="3.30.70.2390">
    <property type="match status" value="1"/>
</dbReference>
<reference evidence="7" key="1">
    <citation type="submission" date="2023-07" db="EMBL/GenBank/DDBJ databases">
        <title>30 novel species of actinomycetes from the DSMZ collection.</title>
        <authorList>
            <person name="Nouioui I."/>
        </authorList>
    </citation>
    <scope>NUCLEOTIDE SEQUENCE [LARGE SCALE GENOMIC DNA]</scope>
    <source>
        <strain evidence="7">DSM 41982</strain>
    </source>
</reference>
<dbReference type="PANTHER" id="PTHR33392">
    <property type="entry name" value="POLYISOPRENYL-TEICHOIC ACID--PEPTIDOGLYCAN TEICHOIC ACID TRANSFERASE TAGU"/>
    <property type="match status" value="1"/>
</dbReference>
<organism evidence="6 7">
    <name type="scientific">Streptomyces evansiae</name>
    <dbReference type="NCBI Taxonomy" id="3075535"/>
    <lineage>
        <taxon>Bacteria</taxon>
        <taxon>Bacillati</taxon>
        <taxon>Actinomycetota</taxon>
        <taxon>Actinomycetes</taxon>
        <taxon>Kitasatosporales</taxon>
        <taxon>Streptomycetaceae</taxon>
        <taxon>Streptomyces</taxon>
    </lineage>
</organism>
<name>A0ABD5EFA5_9ACTN</name>
<dbReference type="InterPro" id="IPR050922">
    <property type="entry name" value="LytR/CpsA/Psr_CW_biosynth"/>
</dbReference>
<dbReference type="NCBIfam" id="TIGR00350">
    <property type="entry name" value="lytR_cpsA_psr"/>
    <property type="match status" value="1"/>
</dbReference>
<feature type="transmembrane region" description="Helical" evidence="3">
    <location>
        <begin position="21"/>
        <end position="45"/>
    </location>
</feature>
<dbReference type="AlphaFoldDB" id="A0ABD5EFA5"/>
<dbReference type="Gene3D" id="3.40.630.190">
    <property type="entry name" value="LCP protein"/>
    <property type="match status" value="1"/>
</dbReference>
<dbReference type="PANTHER" id="PTHR33392:SF6">
    <property type="entry name" value="POLYISOPRENYL-TEICHOIC ACID--PEPTIDOGLYCAN TEICHOIC ACID TRANSFERASE TAGU"/>
    <property type="match status" value="1"/>
</dbReference>
<dbReference type="Pfam" id="PF03816">
    <property type="entry name" value="LytR_cpsA_psr"/>
    <property type="match status" value="1"/>
</dbReference>
<dbReference type="InterPro" id="IPR027381">
    <property type="entry name" value="LytR/CpsA/Psr_C"/>
</dbReference>
<dbReference type="EMBL" id="JAVRER010000072">
    <property type="protein sequence ID" value="MDT0419338.1"/>
    <property type="molecule type" value="Genomic_DNA"/>
</dbReference>
<evidence type="ECO:0000259" key="4">
    <source>
        <dbReference type="Pfam" id="PF03816"/>
    </source>
</evidence>
<feature type="region of interest" description="Disordered" evidence="2">
    <location>
        <begin position="354"/>
        <end position="374"/>
    </location>
</feature>
<sequence>MTGGHRQQARRGAAGPGKRRHVLRWTAVTATVLVLGTGAAGYAYYEHLNGNIKKDELNLGKHGVAKAAPNAEGQTPMNILLLGSDDRNSAENLKLGGAKNEVGRAALADVQMLLHLSADRKNLSVVSLPRDTMIPVPECTDPKTRKTYPAANLEMANASLSHGGPGCSVATWEALTRTHIDHFMMVDFGGVVSMADAVGGVPVCVKQNVYSHTPDGHGSGLRLKAGTTSVKGEQALQWLRTRYGFEDGTDLGRTHAQHMYMTSMVRELRENATLTNPGKMRSLAETATKALTVDDHLDTVKKLYDLSNELRKVPSKHITMTTLPTAQWSEDHNRLVPKPGDAEALLSLVRKDQALDGSGTKPKPKKKPAPAHPAASLDIQVLNASGAGAEAPVPGRAGQVVGRLKAKGYTDAEINAQPTPGQETAVLFPASVPKADAQAAGHALGIPADLLRKSADVSRITILVGTDWREDTAYPAEKQPKKAPESAAVLNGEDKGACMAVQPGFTW</sequence>
<accession>A0ABD5EFA5</accession>
<dbReference type="InterPro" id="IPR004474">
    <property type="entry name" value="LytR_CpsA_psr"/>
</dbReference>
<keyword evidence="3" id="KW-1133">Transmembrane helix</keyword>